<evidence type="ECO:0000259" key="2">
    <source>
        <dbReference type="Pfam" id="PF10145"/>
    </source>
</evidence>
<gene>
    <name evidence="3" type="ORF">SAMN05661091_5375</name>
</gene>
<keyword evidence="1" id="KW-1188">Viral release from host cell</keyword>
<dbReference type="Pfam" id="PF10145">
    <property type="entry name" value="PhageMin_Tail"/>
    <property type="match status" value="1"/>
</dbReference>
<evidence type="ECO:0000313" key="3">
    <source>
        <dbReference type="EMBL" id="SMF91206.1"/>
    </source>
</evidence>
<feature type="domain" description="Phage tail tape measure protein" evidence="2">
    <location>
        <begin position="146"/>
        <end position="352"/>
    </location>
</feature>
<keyword evidence="4" id="KW-1185">Reference proteome</keyword>
<dbReference type="AlphaFoldDB" id="A0A1X7HQM2"/>
<dbReference type="PANTHER" id="PTHR37813">
    <property type="entry name" value="FELS-2 PROPHAGE PROTEIN"/>
    <property type="match status" value="1"/>
</dbReference>
<reference evidence="4" key="1">
    <citation type="submission" date="2017-04" db="EMBL/GenBank/DDBJ databases">
        <authorList>
            <person name="Varghese N."/>
            <person name="Submissions S."/>
        </authorList>
    </citation>
    <scope>NUCLEOTIDE SEQUENCE [LARGE SCALE GENOMIC DNA]</scope>
    <source>
        <strain evidence="4">N3/975</strain>
    </source>
</reference>
<proteinExistence type="predicted"/>
<name>A0A1X7HQM2_9BACL</name>
<accession>A0A1X7HQM2</accession>
<evidence type="ECO:0000313" key="4">
    <source>
        <dbReference type="Proteomes" id="UP000192940"/>
    </source>
</evidence>
<dbReference type="EMBL" id="LT840184">
    <property type="protein sequence ID" value="SMF91206.1"/>
    <property type="molecule type" value="Genomic_DNA"/>
</dbReference>
<dbReference type="STRING" id="1313296.SAMN05661091_5375"/>
<dbReference type="InterPro" id="IPR010090">
    <property type="entry name" value="Phage_tape_meas"/>
</dbReference>
<organism evidence="3 4">
    <name type="scientific">Paenibacillus uliginis N3/975</name>
    <dbReference type="NCBI Taxonomy" id="1313296"/>
    <lineage>
        <taxon>Bacteria</taxon>
        <taxon>Bacillati</taxon>
        <taxon>Bacillota</taxon>
        <taxon>Bacilli</taxon>
        <taxon>Bacillales</taxon>
        <taxon>Paenibacillaceae</taxon>
        <taxon>Paenibacillus</taxon>
    </lineage>
</organism>
<dbReference type="NCBIfam" id="TIGR01760">
    <property type="entry name" value="tape_meas_TP901"/>
    <property type="match status" value="1"/>
</dbReference>
<evidence type="ECO:0000256" key="1">
    <source>
        <dbReference type="ARBA" id="ARBA00022612"/>
    </source>
</evidence>
<dbReference type="RefSeq" id="WP_244562852.1">
    <property type="nucleotide sequence ID" value="NZ_LT840184.1"/>
</dbReference>
<dbReference type="Proteomes" id="UP000192940">
    <property type="component" value="Chromosome I"/>
</dbReference>
<dbReference type="PANTHER" id="PTHR37813:SF1">
    <property type="entry name" value="FELS-2 PROPHAGE PROTEIN"/>
    <property type="match status" value="1"/>
</dbReference>
<sequence length="670" mass="70931">MSFELLGRIKIKDDGASKTLRDVEKMTERAKKATKLYTDTNDQLARAQAHVSRSAGSVAHEIKGVGRASKNATQAMGKLGNKAKSVFSSIAGGIGRSALYGGIAAIGTAGYVGYKSLSKAMDFEAQMSSVQALTGATDKQMAQMQTLALEMGADTKYNALEAAQAIEELLKAGLSPATVQAGALEAALNLATAGELDLAAAAEIMSTALNAFQEDGMTAAQAADILAGTANASATGVEELRYSLSMTSAVAAGLGMNFEDTNIALGLFANRGLKGSDAGTSLKTMLQTLQPVTKDQIALFEALGLVTADGSNQFFDAAGNIKSLDDIAGTLRKSMAKLTNQERQHALKLMFGTDAVRAATILFKEGAEGVEQFREEMSKVTALDVARKKMDNAAGAVEQFSGAMETLQIAGMMPVLPIVKDLANAAADFVEKYTPQIVAGVQSMVDKAKNYVKTKFIDNPEFQKLPDIPSKIVFIFEDVMQAFREWWGSAGQGYFQSIVSEITNFLVVGLKALVPEITAIGLDIGTGIANGVIDGLKQNLVPDAIKSVIPGANDDQSKRLKEFRTELDNLAPGESYIKGQTYMGAPVQGTSKYRGHSGGLDNVPYNGYTARLHAGETVLPREEAKRYRGEGGVSGGGKSAPTINITGPIHINNGMDYDNFVRRLAHDLAM</sequence>
<protein>
    <submittedName>
        <fullName evidence="3">Phage tail tape measure protein, TP901 family, core region</fullName>
    </submittedName>
</protein>